<keyword evidence="1" id="KW-0862">Zinc</keyword>
<dbReference type="PANTHER" id="PTHR13198">
    <property type="entry name" value="RING FINGER PROTEIN 25"/>
    <property type="match status" value="1"/>
</dbReference>
<dbReference type="InterPro" id="IPR016135">
    <property type="entry name" value="UBQ-conjugating_enzyme/RWD"/>
</dbReference>
<dbReference type="CDD" id="cd23818">
    <property type="entry name" value="RWD_RNF25"/>
    <property type="match status" value="1"/>
</dbReference>
<reference evidence="5" key="1">
    <citation type="submission" date="2022-12" db="EMBL/GenBank/DDBJ databases">
        <title>Draft genome assemblies for two species of Escallonia (Escalloniales).</title>
        <authorList>
            <person name="Chanderbali A."/>
            <person name="Dervinis C."/>
            <person name="Anghel I."/>
            <person name="Soltis D."/>
            <person name="Soltis P."/>
            <person name="Zapata F."/>
        </authorList>
    </citation>
    <scope>NUCLEOTIDE SEQUENCE</scope>
    <source>
        <strain evidence="5">UCBG92.1500</strain>
        <tissue evidence="5">Leaf</tissue>
    </source>
</reference>
<dbReference type="FunFam" id="3.30.40.10:FF:000914">
    <property type="entry name" value="RWD domain-containing protein"/>
    <property type="match status" value="1"/>
</dbReference>
<feature type="domain" description="RING-type" evidence="3">
    <location>
        <begin position="122"/>
        <end position="205"/>
    </location>
</feature>
<dbReference type="InterPro" id="IPR039133">
    <property type="entry name" value="RNF25"/>
</dbReference>
<feature type="compositionally biased region" description="Basic residues" evidence="2">
    <location>
        <begin position="326"/>
        <end position="343"/>
    </location>
</feature>
<dbReference type="SUPFAM" id="SSF54495">
    <property type="entry name" value="UBC-like"/>
    <property type="match status" value="1"/>
</dbReference>
<organism evidence="5 6">
    <name type="scientific">Escallonia rubra</name>
    <dbReference type="NCBI Taxonomy" id="112253"/>
    <lineage>
        <taxon>Eukaryota</taxon>
        <taxon>Viridiplantae</taxon>
        <taxon>Streptophyta</taxon>
        <taxon>Embryophyta</taxon>
        <taxon>Tracheophyta</taxon>
        <taxon>Spermatophyta</taxon>
        <taxon>Magnoliopsida</taxon>
        <taxon>eudicotyledons</taxon>
        <taxon>Gunneridae</taxon>
        <taxon>Pentapetalae</taxon>
        <taxon>asterids</taxon>
        <taxon>campanulids</taxon>
        <taxon>Escalloniales</taxon>
        <taxon>Escalloniaceae</taxon>
        <taxon>Escallonia</taxon>
    </lineage>
</organism>
<evidence type="ECO:0000256" key="1">
    <source>
        <dbReference type="PROSITE-ProRule" id="PRU00175"/>
    </source>
</evidence>
<keyword evidence="6" id="KW-1185">Reference proteome</keyword>
<dbReference type="Pfam" id="PF05773">
    <property type="entry name" value="RWD"/>
    <property type="match status" value="1"/>
</dbReference>
<dbReference type="EMBL" id="JAVXUO010001037">
    <property type="protein sequence ID" value="KAK2986669.1"/>
    <property type="molecule type" value="Genomic_DNA"/>
</dbReference>
<feature type="non-terminal residue" evidence="5">
    <location>
        <position position="353"/>
    </location>
</feature>
<accession>A0AA88UIW1</accession>
<dbReference type="SMART" id="SM00184">
    <property type="entry name" value="RING"/>
    <property type="match status" value="1"/>
</dbReference>
<dbReference type="Gene3D" id="3.30.40.10">
    <property type="entry name" value="Zinc/RING finger domain, C3HC4 (zinc finger)"/>
    <property type="match status" value="1"/>
</dbReference>
<feature type="domain" description="RWD" evidence="4">
    <location>
        <begin position="9"/>
        <end position="115"/>
    </location>
</feature>
<dbReference type="PROSITE" id="PS50089">
    <property type="entry name" value="ZF_RING_2"/>
    <property type="match status" value="1"/>
</dbReference>
<evidence type="ECO:0000256" key="2">
    <source>
        <dbReference type="SAM" id="MobiDB-lite"/>
    </source>
</evidence>
<dbReference type="PANTHER" id="PTHR13198:SF4">
    <property type="entry name" value="E3 UBIQUITIN-PROTEIN LIGASE RNF25"/>
    <property type="match status" value="1"/>
</dbReference>
<dbReference type="Proteomes" id="UP001187471">
    <property type="component" value="Unassembled WGS sequence"/>
</dbReference>
<evidence type="ECO:0000313" key="6">
    <source>
        <dbReference type="Proteomes" id="UP001187471"/>
    </source>
</evidence>
<name>A0AA88UIW1_9ASTE</name>
<dbReference type="AlphaFoldDB" id="A0AA88UIW1"/>
<dbReference type="SUPFAM" id="SSF57850">
    <property type="entry name" value="RING/U-box"/>
    <property type="match status" value="1"/>
</dbReference>
<dbReference type="GO" id="GO:0008270">
    <property type="term" value="F:zinc ion binding"/>
    <property type="evidence" value="ECO:0007669"/>
    <property type="project" value="UniProtKB-KW"/>
</dbReference>
<dbReference type="GO" id="GO:0016567">
    <property type="term" value="P:protein ubiquitination"/>
    <property type="evidence" value="ECO:0007669"/>
    <property type="project" value="TreeGrafter"/>
</dbReference>
<sequence length="353" mass="39209">VMAKADVLIEVEAVQAVYGDDCLVLDKYPPHLHLHLKPRTADVSSQQFVEAVLGIRAGLQYPDEPPQISIVDCKGLDEQRQKYLVTSVHDKACELSSHSMLVTLCEEAVEGLSRMNHPQGNCPLCLSPLVEEDACSSASPFMKLMSCYHCFHCECIIRWWNWLETENGANLINLSSPSVCSGDLATQQGSMMITGESVGQCPVCRKIFHAKDIEHVLGLVGSHPQLGSNEAETNDDERLLQSESEIIRRHKFEAILKLQQENNGLNETKRSEVLMPGMFISQPITSSATSSDKEVGDQLRQELAATDETVMSGSSYQPSTSGHRNSGMRKHRGRNSRKQVKQWRMKDNSNTGD</sequence>
<feature type="compositionally biased region" description="Polar residues" evidence="2">
    <location>
        <begin position="309"/>
        <end position="324"/>
    </location>
</feature>
<keyword evidence="1" id="KW-0863">Zinc-finger</keyword>
<dbReference type="InterPro" id="IPR013083">
    <property type="entry name" value="Znf_RING/FYVE/PHD"/>
</dbReference>
<dbReference type="SMART" id="SM00591">
    <property type="entry name" value="RWD"/>
    <property type="match status" value="1"/>
</dbReference>
<keyword evidence="1" id="KW-0479">Metal-binding</keyword>
<dbReference type="GO" id="GO:0005634">
    <property type="term" value="C:nucleus"/>
    <property type="evidence" value="ECO:0007669"/>
    <property type="project" value="TreeGrafter"/>
</dbReference>
<dbReference type="PROSITE" id="PS50908">
    <property type="entry name" value="RWD"/>
    <property type="match status" value="1"/>
</dbReference>
<evidence type="ECO:0008006" key="7">
    <source>
        <dbReference type="Google" id="ProtNLM"/>
    </source>
</evidence>
<comment type="caution">
    <text evidence="5">The sequence shown here is derived from an EMBL/GenBank/DDBJ whole genome shotgun (WGS) entry which is preliminary data.</text>
</comment>
<protein>
    <recommendedName>
        <fullName evidence="7">RWD domain-containing protein</fullName>
    </recommendedName>
</protein>
<evidence type="ECO:0000313" key="5">
    <source>
        <dbReference type="EMBL" id="KAK2986669.1"/>
    </source>
</evidence>
<dbReference type="GO" id="GO:0061630">
    <property type="term" value="F:ubiquitin protein ligase activity"/>
    <property type="evidence" value="ECO:0007669"/>
    <property type="project" value="InterPro"/>
</dbReference>
<proteinExistence type="predicted"/>
<dbReference type="Gene3D" id="3.10.110.10">
    <property type="entry name" value="Ubiquitin Conjugating Enzyme"/>
    <property type="match status" value="1"/>
</dbReference>
<evidence type="ECO:0000259" key="4">
    <source>
        <dbReference type="PROSITE" id="PS50908"/>
    </source>
</evidence>
<evidence type="ECO:0000259" key="3">
    <source>
        <dbReference type="PROSITE" id="PS50089"/>
    </source>
</evidence>
<feature type="region of interest" description="Disordered" evidence="2">
    <location>
        <begin position="304"/>
        <end position="353"/>
    </location>
</feature>
<dbReference type="InterPro" id="IPR001841">
    <property type="entry name" value="Znf_RING"/>
</dbReference>
<gene>
    <name evidence="5" type="ORF">RJ640_010125</name>
</gene>
<dbReference type="InterPro" id="IPR006575">
    <property type="entry name" value="RWD_dom"/>
</dbReference>